<feature type="signal peptide" evidence="5">
    <location>
        <begin position="1"/>
        <end position="17"/>
    </location>
</feature>
<evidence type="ECO:0000256" key="3">
    <source>
        <dbReference type="ARBA" id="ARBA00023004"/>
    </source>
</evidence>
<keyword evidence="5" id="KW-0732">Signal</keyword>
<name>A0AAD9HZX7_9PEZI</name>
<dbReference type="GO" id="GO:0004128">
    <property type="term" value="F:cytochrome-b5 reductase activity, acting on NAD(P)H"/>
    <property type="evidence" value="ECO:0007669"/>
    <property type="project" value="TreeGrafter"/>
</dbReference>
<dbReference type="SUPFAM" id="SSF55856">
    <property type="entry name" value="Cytochrome b5-like heme/steroid binding domain"/>
    <property type="match status" value="1"/>
</dbReference>
<dbReference type="PANTHER" id="PTHR46237:SF1">
    <property type="entry name" value="CYTOCHROME B5 REDUCTASE 4"/>
    <property type="match status" value="1"/>
</dbReference>
<keyword evidence="8" id="KW-1185">Reference proteome</keyword>
<protein>
    <recommendedName>
        <fullName evidence="6">Cytochrome b5 heme-binding domain-containing protein</fullName>
    </recommendedName>
</protein>
<reference evidence="7" key="1">
    <citation type="journal article" date="2023" name="Mol. Plant Microbe Interact.">
        <title>Elucidating the Obligate Nature and Biological Capacity of an Invasive Fungal Corn Pathogen.</title>
        <authorList>
            <person name="MacCready J.S."/>
            <person name="Roggenkamp E.M."/>
            <person name="Gdanetz K."/>
            <person name="Chilvers M.I."/>
        </authorList>
    </citation>
    <scope>NUCLEOTIDE SEQUENCE</scope>
    <source>
        <strain evidence="7">PM02</strain>
    </source>
</reference>
<comment type="caution">
    <text evidence="7">The sequence shown here is derived from an EMBL/GenBank/DDBJ whole genome shotgun (WGS) entry which is preliminary data.</text>
</comment>
<dbReference type="InterPro" id="IPR036400">
    <property type="entry name" value="Cyt_B5-like_heme/steroid_sf"/>
</dbReference>
<evidence type="ECO:0000313" key="8">
    <source>
        <dbReference type="Proteomes" id="UP001217918"/>
    </source>
</evidence>
<dbReference type="GO" id="GO:0020037">
    <property type="term" value="F:heme binding"/>
    <property type="evidence" value="ECO:0007669"/>
    <property type="project" value="TreeGrafter"/>
</dbReference>
<dbReference type="PROSITE" id="PS50255">
    <property type="entry name" value="CYTOCHROME_B5_2"/>
    <property type="match status" value="1"/>
</dbReference>
<dbReference type="AlphaFoldDB" id="A0AAD9HZX7"/>
<feature type="compositionally biased region" description="Pro residues" evidence="4">
    <location>
        <begin position="52"/>
        <end position="67"/>
    </location>
</feature>
<feature type="compositionally biased region" description="Low complexity" evidence="4">
    <location>
        <begin position="143"/>
        <end position="160"/>
    </location>
</feature>
<keyword evidence="2" id="KW-0479">Metal-binding</keyword>
<keyword evidence="1" id="KW-0349">Heme</keyword>
<dbReference type="GO" id="GO:0005737">
    <property type="term" value="C:cytoplasm"/>
    <property type="evidence" value="ECO:0007669"/>
    <property type="project" value="TreeGrafter"/>
</dbReference>
<evidence type="ECO:0000256" key="2">
    <source>
        <dbReference type="ARBA" id="ARBA00022723"/>
    </source>
</evidence>
<feature type="compositionally biased region" description="Pro residues" evidence="4">
    <location>
        <begin position="120"/>
        <end position="137"/>
    </location>
</feature>
<accession>A0AAD9HZX7</accession>
<feature type="chain" id="PRO_5042215727" description="Cytochrome b5 heme-binding domain-containing protein" evidence="5">
    <location>
        <begin position="18"/>
        <end position="290"/>
    </location>
</feature>
<evidence type="ECO:0000259" key="6">
    <source>
        <dbReference type="PROSITE" id="PS50255"/>
    </source>
</evidence>
<dbReference type="Pfam" id="PF00173">
    <property type="entry name" value="Cyt-b5"/>
    <property type="match status" value="1"/>
</dbReference>
<proteinExistence type="predicted"/>
<evidence type="ECO:0000256" key="1">
    <source>
        <dbReference type="ARBA" id="ARBA00022617"/>
    </source>
</evidence>
<dbReference type="FunFam" id="3.10.120.10:FF:000001">
    <property type="entry name" value="Cytochrome b5 reductase 4"/>
    <property type="match status" value="1"/>
</dbReference>
<sequence length="290" mass="29759">MVLIGLSLVLASVVVLCVRLPAPWIGHLVNVGRWIRRSFFFLAAPAASPGTPALPPLPPLPPSPPGPADDDEPDDQTTPKAFAASAGPGADPVPTFSLDEAGPADKASSSPTSLSRPGLMAPPPRPAGPMAPPPPPSARARARGPGTSTLAPAPSSAPARPSRKVVLAPGHSPLDWARLTGTAPAGTLRGLPAGTPYLRVTAAQLRRQTGRRGTDAWMALAGRVYNVAPYADFHPGGVPELLRGAGRDGTSLFNETHPWVNWEGMLASCLVGLLVDEGGQDGGDGVRGCE</sequence>
<evidence type="ECO:0000256" key="4">
    <source>
        <dbReference type="SAM" id="MobiDB-lite"/>
    </source>
</evidence>
<evidence type="ECO:0000313" key="7">
    <source>
        <dbReference type="EMBL" id="KAK2067857.1"/>
    </source>
</evidence>
<gene>
    <name evidence="7" type="ORF">P8C59_001562</name>
</gene>
<keyword evidence="3" id="KW-0408">Iron</keyword>
<dbReference type="InterPro" id="IPR001199">
    <property type="entry name" value="Cyt_B5-like_heme/steroid-bd"/>
</dbReference>
<dbReference type="Gene3D" id="3.10.120.10">
    <property type="entry name" value="Cytochrome b5-like heme/steroid binding domain"/>
    <property type="match status" value="1"/>
</dbReference>
<feature type="domain" description="Cytochrome b5 heme-binding" evidence="6">
    <location>
        <begin position="197"/>
        <end position="275"/>
    </location>
</feature>
<dbReference type="SMART" id="SM01117">
    <property type="entry name" value="Cyt-b5"/>
    <property type="match status" value="1"/>
</dbReference>
<feature type="region of interest" description="Disordered" evidence="4">
    <location>
        <begin position="51"/>
        <end position="167"/>
    </location>
</feature>
<evidence type="ECO:0000256" key="5">
    <source>
        <dbReference type="SAM" id="SignalP"/>
    </source>
</evidence>
<dbReference type="InterPro" id="IPR051872">
    <property type="entry name" value="Cytochrome_b5/Flavoprotein_Rdt"/>
</dbReference>
<dbReference type="PANTHER" id="PTHR46237">
    <property type="entry name" value="CYTOCHROME B5 REDUCTASE 4 FAMILY MEMBER"/>
    <property type="match status" value="1"/>
</dbReference>
<dbReference type="GO" id="GO:0046872">
    <property type="term" value="F:metal ion binding"/>
    <property type="evidence" value="ECO:0007669"/>
    <property type="project" value="UniProtKB-KW"/>
</dbReference>
<dbReference type="Proteomes" id="UP001217918">
    <property type="component" value="Unassembled WGS sequence"/>
</dbReference>
<organism evidence="7 8">
    <name type="scientific">Phyllachora maydis</name>
    <dbReference type="NCBI Taxonomy" id="1825666"/>
    <lineage>
        <taxon>Eukaryota</taxon>
        <taxon>Fungi</taxon>
        <taxon>Dikarya</taxon>
        <taxon>Ascomycota</taxon>
        <taxon>Pezizomycotina</taxon>
        <taxon>Sordariomycetes</taxon>
        <taxon>Sordariomycetidae</taxon>
        <taxon>Phyllachorales</taxon>
        <taxon>Phyllachoraceae</taxon>
        <taxon>Phyllachora</taxon>
    </lineage>
</organism>
<dbReference type="EMBL" id="JAQQPM010000001">
    <property type="protein sequence ID" value="KAK2067857.1"/>
    <property type="molecule type" value="Genomic_DNA"/>
</dbReference>